<accession>A0A024FV39</accession>
<gene>
    <name evidence="1" type="ORF">BN9_120100</name>
</gene>
<comment type="caution">
    <text evidence="1">The sequence shown here is derived from an EMBL/GenBank/DDBJ whole genome shotgun (WGS) entry which is preliminary data.</text>
</comment>
<sequence>MRLLCDLVCIRCLLMRSIHYQLHSKLQSSLSCLTLHATHHSFYLILERFKFLLAGFATLSYAFPFACDLLLLQDKEKGSSVSPLNVTIHHNPSLFVSQYIIPNNFNPICERTASFHAESRENC</sequence>
<proteinExistence type="predicted"/>
<dbReference type="InParanoid" id="A0A024FV39"/>
<dbReference type="EMBL" id="CAIX01000457">
    <property type="protein sequence ID" value="CCI10916.1"/>
    <property type="molecule type" value="Genomic_DNA"/>
</dbReference>
<dbReference type="AlphaFoldDB" id="A0A024FV39"/>
<organism evidence="1 2">
    <name type="scientific">Albugo candida</name>
    <dbReference type="NCBI Taxonomy" id="65357"/>
    <lineage>
        <taxon>Eukaryota</taxon>
        <taxon>Sar</taxon>
        <taxon>Stramenopiles</taxon>
        <taxon>Oomycota</taxon>
        <taxon>Peronosporomycetes</taxon>
        <taxon>Albuginales</taxon>
        <taxon>Albuginaceae</taxon>
        <taxon>Albugo</taxon>
    </lineage>
</organism>
<dbReference type="Proteomes" id="UP000053237">
    <property type="component" value="Unassembled WGS sequence"/>
</dbReference>
<reference evidence="1 2" key="1">
    <citation type="submission" date="2012-05" db="EMBL/GenBank/DDBJ databases">
        <title>Recombination and specialization in a pathogen metapopulation.</title>
        <authorList>
            <person name="Gardiner A."/>
            <person name="Kemen E."/>
            <person name="Schultz-Larsen T."/>
            <person name="MacLean D."/>
            <person name="Van Oosterhout C."/>
            <person name="Jones J.D.G."/>
        </authorList>
    </citation>
    <scope>NUCLEOTIDE SEQUENCE [LARGE SCALE GENOMIC DNA]</scope>
    <source>
        <strain evidence="1 2">Ac Nc2</strain>
    </source>
</reference>
<protein>
    <submittedName>
        <fullName evidence="1">Uncharacterized protein</fullName>
    </submittedName>
</protein>
<keyword evidence="2" id="KW-1185">Reference proteome</keyword>
<evidence type="ECO:0000313" key="2">
    <source>
        <dbReference type="Proteomes" id="UP000053237"/>
    </source>
</evidence>
<name>A0A024FV39_9STRA</name>
<evidence type="ECO:0000313" key="1">
    <source>
        <dbReference type="EMBL" id="CCI10916.1"/>
    </source>
</evidence>